<feature type="transmembrane region" description="Helical" evidence="1">
    <location>
        <begin position="95"/>
        <end position="118"/>
    </location>
</feature>
<keyword evidence="1" id="KW-1133">Transmembrane helix</keyword>
<keyword evidence="1" id="KW-0812">Transmembrane</keyword>
<organism evidence="2 3">
    <name type="scientific">candidate division CSSED10-310 bacterium</name>
    <dbReference type="NCBI Taxonomy" id="2855610"/>
    <lineage>
        <taxon>Bacteria</taxon>
        <taxon>Bacteria division CSSED10-310</taxon>
    </lineage>
</organism>
<feature type="transmembrane region" description="Helical" evidence="1">
    <location>
        <begin position="200"/>
        <end position="223"/>
    </location>
</feature>
<keyword evidence="1" id="KW-0472">Membrane</keyword>
<protein>
    <recommendedName>
        <fullName evidence="4">Cation/H+ exchanger domain-containing protein</fullName>
    </recommendedName>
</protein>
<feature type="transmembrane region" description="Helical" evidence="1">
    <location>
        <begin position="363"/>
        <end position="385"/>
    </location>
</feature>
<dbReference type="EMBL" id="JBHPBY010000764">
    <property type="protein sequence ID" value="MFC1854204.1"/>
    <property type="molecule type" value="Genomic_DNA"/>
</dbReference>
<feature type="transmembrane region" description="Helical" evidence="1">
    <location>
        <begin position="6"/>
        <end position="22"/>
    </location>
</feature>
<sequence length="398" mass="44711">MKIFFALLIIIFLAFSGYHLTFRSFRLPLFARKFYLTGTEFLFLGLLLGPQFFNLLDAETCKGLEPLSALVLGWIGLIFGFQFEIVKIRRYLLDLFLVAVFEGILTFFIVFCGIYFILPFFMDITGSMKIVVALTLSSAATCTAQTGIALLTSDFVAIRQNIAKLLRYISSIDSLVALLIFSIVFFFRPSLFAQASWLRHLGWGALISAAACAGLLLLYLLFLSQRRDESDLTLVVIGMAVFTSGIASIINYSPLLANFFVGFCIVNLSREKERIYNILISIEKPVYLLMLVLLGAIWKPNSAWIFFLAAGYCLCRFLAKVTGGYLITRISERLKHHPGTLGFGLLEQGGLPFAILFDFQKGFPFETTLVVTSLTLWAILFNDFLSPSFLKRLLKEEG</sequence>
<feature type="transmembrane region" description="Helical" evidence="1">
    <location>
        <begin position="304"/>
        <end position="327"/>
    </location>
</feature>
<evidence type="ECO:0000313" key="2">
    <source>
        <dbReference type="EMBL" id="MFC1854204.1"/>
    </source>
</evidence>
<keyword evidence="3" id="KW-1185">Reference proteome</keyword>
<name>A0ABV6Z6Y4_UNCC1</name>
<feature type="transmembrane region" description="Helical" evidence="1">
    <location>
        <begin position="34"/>
        <end position="53"/>
    </location>
</feature>
<feature type="transmembrane region" description="Helical" evidence="1">
    <location>
        <begin position="165"/>
        <end position="188"/>
    </location>
</feature>
<evidence type="ECO:0008006" key="4">
    <source>
        <dbReference type="Google" id="ProtNLM"/>
    </source>
</evidence>
<dbReference type="PANTHER" id="PTHR43021:SF2">
    <property type="entry name" value="CATION_H+ EXCHANGER DOMAIN-CONTAINING PROTEIN"/>
    <property type="match status" value="1"/>
</dbReference>
<feature type="transmembrane region" description="Helical" evidence="1">
    <location>
        <begin position="230"/>
        <end position="246"/>
    </location>
</feature>
<reference evidence="2 3" key="1">
    <citation type="submission" date="2024-09" db="EMBL/GenBank/DDBJ databases">
        <title>Laminarin stimulates single cell rates of sulfate reduction while oxygen inhibits transcriptomic activity in coastal marine sediment.</title>
        <authorList>
            <person name="Lindsay M."/>
            <person name="Orcutt B."/>
            <person name="Emerson D."/>
            <person name="Stepanauskas R."/>
            <person name="D'Angelo T."/>
        </authorList>
    </citation>
    <scope>NUCLEOTIDE SEQUENCE [LARGE SCALE GENOMIC DNA]</scope>
    <source>
        <strain evidence="2">SAG AM-311-K15</strain>
    </source>
</reference>
<evidence type="ECO:0000256" key="1">
    <source>
        <dbReference type="SAM" id="Phobius"/>
    </source>
</evidence>
<dbReference type="PANTHER" id="PTHR43021">
    <property type="entry name" value="NA(+)/H(+) ANTIPORTER-RELATED"/>
    <property type="match status" value="1"/>
</dbReference>
<proteinExistence type="predicted"/>
<dbReference type="Gene3D" id="1.20.1530.20">
    <property type="match status" value="1"/>
</dbReference>
<dbReference type="InterPro" id="IPR038770">
    <property type="entry name" value="Na+/solute_symporter_sf"/>
</dbReference>
<accession>A0ABV6Z6Y4</accession>
<dbReference type="Proteomes" id="UP001594351">
    <property type="component" value="Unassembled WGS sequence"/>
</dbReference>
<gene>
    <name evidence="2" type="ORF">ACFL27_28810</name>
</gene>
<feature type="transmembrane region" description="Helical" evidence="1">
    <location>
        <begin position="130"/>
        <end position="153"/>
    </location>
</feature>
<evidence type="ECO:0000313" key="3">
    <source>
        <dbReference type="Proteomes" id="UP001594351"/>
    </source>
</evidence>
<feature type="transmembrane region" description="Helical" evidence="1">
    <location>
        <begin position="275"/>
        <end position="298"/>
    </location>
</feature>
<comment type="caution">
    <text evidence="2">The sequence shown here is derived from an EMBL/GenBank/DDBJ whole genome shotgun (WGS) entry which is preliminary data.</text>
</comment>
<feature type="transmembrane region" description="Helical" evidence="1">
    <location>
        <begin position="65"/>
        <end position="83"/>
    </location>
</feature>